<dbReference type="Proteomes" id="UP001500840">
    <property type="component" value="Unassembled WGS sequence"/>
</dbReference>
<dbReference type="RefSeq" id="WP_345321100.1">
    <property type="nucleotide sequence ID" value="NZ_BAABGA010000020.1"/>
</dbReference>
<name>A0ABP8MHL7_9BACT</name>
<gene>
    <name evidence="1" type="ORF">GCM10023156_16770</name>
</gene>
<evidence type="ECO:0000313" key="2">
    <source>
        <dbReference type="Proteomes" id="UP001500840"/>
    </source>
</evidence>
<dbReference type="EMBL" id="BAABGA010000020">
    <property type="protein sequence ID" value="GAA4450485.1"/>
    <property type="molecule type" value="Genomic_DNA"/>
</dbReference>
<accession>A0ABP8MHL7</accession>
<organism evidence="1 2">
    <name type="scientific">Novipirellula rosea</name>
    <dbReference type="NCBI Taxonomy" id="1031540"/>
    <lineage>
        <taxon>Bacteria</taxon>
        <taxon>Pseudomonadati</taxon>
        <taxon>Planctomycetota</taxon>
        <taxon>Planctomycetia</taxon>
        <taxon>Pirellulales</taxon>
        <taxon>Pirellulaceae</taxon>
        <taxon>Novipirellula</taxon>
    </lineage>
</organism>
<evidence type="ECO:0000313" key="1">
    <source>
        <dbReference type="EMBL" id="GAA4450485.1"/>
    </source>
</evidence>
<comment type="caution">
    <text evidence="1">The sequence shown here is derived from an EMBL/GenBank/DDBJ whole genome shotgun (WGS) entry which is preliminary data.</text>
</comment>
<keyword evidence="2" id="KW-1185">Reference proteome</keyword>
<proteinExistence type="predicted"/>
<reference evidence="2" key="1">
    <citation type="journal article" date="2019" name="Int. J. Syst. Evol. Microbiol.">
        <title>The Global Catalogue of Microorganisms (GCM) 10K type strain sequencing project: providing services to taxonomists for standard genome sequencing and annotation.</title>
        <authorList>
            <consortium name="The Broad Institute Genomics Platform"/>
            <consortium name="The Broad Institute Genome Sequencing Center for Infectious Disease"/>
            <person name="Wu L."/>
            <person name="Ma J."/>
        </authorList>
    </citation>
    <scope>NUCLEOTIDE SEQUENCE [LARGE SCALE GENOMIC DNA]</scope>
    <source>
        <strain evidence="2">JCM 17759</strain>
    </source>
</reference>
<sequence length="185" mass="21525">MTEYVEPNSAMAAFFAHPRVTHLKTRDWSTPGGQRHWFSIDPKMTLAETRELLQRLPLGAYVRSFDWQYDSPSDAGAYVELQRYPNLWTASFSNHGWSSYEVPIEFDSAVKLYWDGLLVDDLHFMGYQRDREPRLPEEYTAHSGLSHELPEKFEERIKPSIVDYIDQRVADIDGSVQASPNPRRE</sequence>
<protein>
    <submittedName>
        <fullName evidence="1">Uncharacterized protein</fullName>
    </submittedName>
</protein>